<keyword evidence="2 3" id="KW-0802">TPR repeat</keyword>
<feature type="repeat" description="TPR" evidence="3">
    <location>
        <begin position="43"/>
        <end position="76"/>
    </location>
</feature>
<keyword evidence="1" id="KW-0677">Repeat</keyword>
<dbReference type="PROSITE" id="PS50005">
    <property type="entry name" value="TPR"/>
    <property type="match status" value="3"/>
</dbReference>
<protein>
    <submittedName>
        <fullName evidence="5">Tetratricopeptide repeat protein</fullName>
    </submittedName>
</protein>
<accession>A0A939ELL2</accession>
<feature type="repeat" description="TPR" evidence="3">
    <location>
        <begin position="77"/>
        <end position="110"/>
    </location>
</feature>
<dbReference type="AlphaFoldDB" id="A0A939ELL2"/>
<organism evidence="5 6">
    <name type="scientific">Roseibium limicola</name>
    <dbReference type="NCBI Taxonomy" id="2816037"/>
    <lineage>
        <taxon>Bacteria</taxon>
        <taxon>Pseudomonadati</taxon>
        <taxon>Pseudomonadota</taxon>
        <taxon>Alphaproteobacteria</taxon>
        <taxon>Hyphomicrobiales</taxon>
        <taxon>Stappiaceae</taxon>
        <taxon>Roseibium</taxon>
    </lineage>
</organism>
<feature type="region of interest" description="Disordered" evidence="4">
    <location>
        <begin position="341"/>
        <end position="404"/>
    </location>
</feature>
<reference evidence="5" key="1">
    <citation type="submission" date="2021-03" db="EMBL/GenBank/DDBJ databases">
        <title>Roseibium sp. CAU 1637 isolated from Incheon.</title>
        <authorList>
            <person name="Kim W."/>
        </authorList>
    </citation>
    <scope>NUCLEOTIDE SEQUENCE</scope>
    <source>
        <strain evidence="5">CAU 1637</strain>
    </source>
</reference>
<dbReference type="InterPro" id="IPR011990">
    <property type="entry name" value="TPR-like_helical_dom_sf"/>
</dbReference>
<dbReference type="InterPro" id="IPR019734">
    <property type="entry name" value="TPR_rpt"/>
</dbReference>
<sequence>MSDSLPPPGEAAFERALYYERNGKSDAALAAYLQALEDAPDNLDIAFRTATALMRAGHLDEALSQLRRIVFIEPENVPARANLGNCQYLMGDLTTAEANFKEVLGLQPDNRNALYGLASVQLDLNKPEAAFAPAQKLVELLPQSAPVRTLFARSQSKDPQGSAAIASFRKALELDATHMPAITGLAELYLRRRRFAEAAVLAAQAHALEPQASLPLRTLADARMASGDLEGARDALSKALKACKSSERPELLLRFSALHRKAGDLDAALVDVFQAYQLAPRNANVLNTLGTCLAALKQGQMARQVLTAASRDEALAEGLKNQIAKAAADAEQTLAARATAANLEQSTSENLSDDEDDDSGVAEVTFEPQKTSRPESRPLPDDLALESDLGDELNSAAPDEEKPS</sequence>
<dbReference type="EMBL" id="JAFLNF010000002">
    <property type="protein sequence ID" value="MBO0344400.1"/>
    <property type="molecule type" value="Genomic_DNA"/>
</dbReference>
<evidence type="ECO:0000256" key="2">
    <source>
        <dbReference type="ARBA" id="ARBA00022803"/>
    </source>
</evidence>
<dbReference type="SMART" id="SM00028">
    <property type="entry name" value="TPR"/>
    <property type="match status" value="8"/>
</dbReference>
<dbReference type="Pfam" id="PF13432">
    <property type="entry name" value="TPR_16"/>
    <property type="match status" value="3"/>
</dbReference>
<comment type="caution">
    <text evidence="5">The sequence shown here is derived from an EMBL/GenBank/DDBJ whole genome shotgun (WGS) entry which is preliminary data.</text>
</comment>
<evidence type="ECO:0000256" key="1">
    <source>
        <dbReference type="ARBA" id="ARBA00022737"/>
    </source>
</evidence>
<dbReference type="Gene3D" id="1.25.40.10">
    <property type="entry name" value="Tetratricopeptide repeat domain"/>
    <property type="match status" value="1"/>
</dbReference>
<dbReference type="InterPro" id="IPR051012">
    <property type="entry name" value="CellSynth/LPSAsmb/PSIAsmb"/>
</dbReference>
<feature type="compositionally biased region" description="Acidic residues" evidence="4">
    <location>
        <begin position="351"/>
        <end position="360"/>
    </location>
</feature>
<proteinExistence type="predicted"/>
<feature type="compositionally biased region" description="Basic and acidic residues" evidence="4">
    <location>
        <begin position="370"/>
        <end position="380"/>
    </location>
</feature>
<dbReference type="SUPFAM" id="SSF48452">
    <property type="entry name" value="TPR-like"/>
    <property type="match status" value="2"/>
</dbReference>
<evidence type="ECO:0000313" key="5">
    <source>
        <dbReference type="EMBL" id="MBO0344400.1"/>
    </source>
</evidence>
<keyword evidence="6" id="KW-1185">Reference proteome</keyword>
<dbReference type="RefSeq" id="WP_206938441.1">
    <property type="nucleotide sequence ID" value="NZ_JAFLNF010000002.1"/>
</dbReference>
<gene>
    <name evidence="5" type="ORF">J0X15_04120</name>
</gene>
<dbReference type="PANTHER" id="PTHR45586:SF1">
    <property type="entry name" value="LIPOPOLYSACCHARIDE ASSEMBLY PROTEIN B"/>
    <property type="match status" value="1"/>
</dbReference>
<evidence type="ECO:0000313" key="6">
    <source>
        <dbReference type="Proteomes" id="UP000664779"/>
    </source>
</evidence>
<evidence type="ECO:0000256" key="3">
    <source>
        <dbReference type="PROSITE-ProRule" id="PRU00339"/>
    </source>
</evidence>
<name>A0A939ELL2_9HYPH</name>
<feature type="repeat" description="TPR" evidence="3">
    <location>
        <begin position="9"/>
        <end position="42"/>
    </location>
</feature>
<dbReference type="PANTHER" id="PTHR45586">
    <property type="entry name" value="TPR REPEAT-CONTAINING PROTEIN PA4667"/>
    <property type="match status" value="1"/>
</dbReference>
<evidence type="ECO:0000256" key="4">
    <source>
        <dbReference type="SAM" id="MobiDB-lite"/>
    </source>
</evidence>
<dbReference type="Proteomes" id="UP000664779">
    <property type="component" value="Unassembled WGS sequence"/>
</dbReference>